<dbReference type="GO" id="GO:0016020">
    <property type="term" value="C:membrane"/>
    <property type="evidence" value="ECO:0007669"/>
    <property type="project" value="UniProtKB-SubCell"/>
</dbReference>
<dbReference type="AlphaFoldDB" id="A0A835G930"/>
<keyword evidence="5 8" id="KW-1133">Transmembrane helix</keyword>
<evidence type="ECO:0000313" key="9">
    <source>
        <dbReference type="EMBL" id="KAF9409235.1"/>
    </source>
</evidence>
<dbReference type="GO" id="GO:0046872">
    <property type="term" value="F:metal ion binding"/>
    <property type="evidence" value="ECO:0007669"/>
    <property type="project" value="UniProtKB-KW"/>
</dbReference>
<dbReference type="SUPFAM" id="SSF81343">
    <property type="entry name" value="Fumarate reductase respiratory complex transmembrane subunits"/>
    <property type="match status" value="1"/>
</dbReference>
<organism evidence="9 10">
    <name type="scientific">Spodoptera exigua</name>
    <name type="common">Beet armyworm</name>
    <name type="synonym">Noctua fulgens</name>
    <dbReference type="NCBI Taxonomy" id="7107"/>
    <lineage>
        <taxon>Eukaryota</taxon>
        <taxon>Metazoa</taxon>
        <taxon>Ecdysozoa</taxon>
        <taxon>Arthropoda</taxon>
        <taxon>Hexapoda</taxon>
        <taxon>Insecta</taxon>
        <taxon>Pterygota</taxon>
        <taxon>Neoptera</taxon>
        <taxon>Endopterygota</taxon>
        <taxon>Lepidoptera</taxon>
        <taxon>Glossata</taxon>
        <taxon>Ditrysia</taxon>
        <taxon>Noctuoidea</taxon>
        <taxon>Noctuidae</taxon>
        <taxon>Amphipyrinae</taxon>
        <taxon>Spodoptera</taxon>
    </lineage>
</organism>
<keyword evidence="10" id="KW-1185">Reference proteome</keyword>
<feature type="transmembrane region" description="Helical" evidence="8">
    <location>
        <begin position="167"/>
        <end position="185"/>
    </location>
</feature>
<dbReference type="EMBL" id="JACKWZ010000328">
    <property type="protein sequence ID" value="KAF9409235.1"/>
    <property type="molecule type" value="Genomic_DNA"/>
</dbReference>
<evidence type="ECO:0000256" key="2">
    <source>
        <dbReference type="ARBA" id="ARBA00022617"/>
    </source>
</evidence>
<comment type="caution">
    <text evidence="9">The sequence shown here is derived from an EMBL/GenBank/DDBJ whole genome shotgun (WGS) entry which is preliminary data.</text>
</comment>
<dbReference type="GO" id="GO:0005739">
    <property type="term" value="C:mitochondrion"/>
    <property type="evidence" value="ECO:0007669"/>
    <property type="project" value="GOC"/>
</dbReference>
<dbReference type="NCBIfam" id="TIGR02970">
    <property type="entry name" value="succ_dehyd_cytB"/>
    <property type="match status" value="1"/>
</dbReference>
<evidence type="ECO:0000256" key="3">
    <source>
        <dbReference type="ARBA" id="ARBA00022692"/>
    </source>
</evidence>
<evidence type="ECO:0000256" key="5">
    <source>
        <dbReference type="ARBA" id="ARBA00022989"/>
    </source>
</evidence>
<dbReference type="GO" id="GO:0009055">
    <property type="term" value="F:electron transfer activity"/>
    <property type="evidence" value="ECO:0007669"/>
    <property type="project" value="InterPro"/>
</dbReference>
<dbReference type="Gene3D" id="1.20.1300.10">
    <property type="entry name" value="Fumarate reductase/succinate dehydrogenase, transmembrane subunit"/>
    <property type="match status" value="1"/>
</dbReference>
<proteinExistence type="predicted"/>
<feature type="transmembrane region" description="Helical" evidence="8">
    <location>
        <begin position="92"/>
        <end position="113"/>
    </location>
</feature>
<dbReference type="GO" id="GO:0006099">
    <property type="term" value="P:tricarboxylic acid cycle"/>
    <property type="evidence" value="ECO:0007669"/>
    <property type="project" value="InterPro"/>
</dbReference>
<keyword evidence="6" id="KW-0408">Iron</keyword>
<dbReference type="Proteomes" id="UP000648187">
    <property type="component" value="Unassembled WGS sequence"/>
</dbReference>
<keyword evidence="2" id="KW-0349">Heme</keyword>
<dbReference type="GO" id="GO:0006121">
    <property type="term" value="P:mitochondrial electron transport, succinate to ubiquinone"/>
    <property type="evidence" value="ECO:0007669"/>
    <property type="project" value="TreeGrafter"/>
</dbReference>
<feature type="transmembrane region" description="Helical" evidence="8">
    <location>
        <begin position="125"/>
        <end position="146"/>
    </location>
</feature>
<dbReference type="InterPro" id="IPR034804">
    <property type="entry name" value="SQR/QFR_C/D"/>
</dbReference>
<keyword evidence="4" id="KW-0479">Metal-binding</keyword>
<evidence type="ECO:0000256" key="1">
    <source>
        <dbReference type="ARBA" id="ARBA00004370"/>
    </source>
</evidence>
<dbReference type="InterPro" id="IPR014314">
    <property type="entry name" value="Succ_DH_cytb556"/>
</dbReference>
<keyword evidence="3 8" id="KW-0812">Transmembrane</keyword>
<dbReference type="CDD" id="cd03499">
    <property type="entry name" value="SQR_TypeC_SdhC"/>
    <property type="match status" value="1"/>
</dbReference>
<evidence type="ECO:0000256" key="6">
    <source>
        <dbReference type="ARBA" id="ARBA00023004"/>
    </source>
</evidence>
<dbReference type="PANTHER" id="PTHR10978:SF5">
    <property type="entry name" value="SUCCINATE DEHYDROGENASE CYTOCHROME B560 SUBUNIT, MITOCHONDRIAL"/>
    <property type="match status" value="1"/>
</dbReference>
<reference evidence="9" key="1">
    <citation type="submission" date="2020-08" db="EMBL/GenBank/DDBJ databases">
        <title>Spodoptera exigua strain:BAW_Kor-Di-RS1 Genome sequencing and assembly.</title>
        <authorList>
            <person name="Kim J."/>
            <person name="Nam H.Y."/>
            <person name="Kwon M."/>
            <person name="Choi J.H."/>
            <person name="Cho S.R."/>
            <person name="Kim G.-H."/>
        </authorList>
    </citation>
    <scope>NUCLEOTIDE SEQUENCE</scope>
    <source>
        <strain evidence="9">BAW_Kor-Di-RS1</strain>
        <tissue evidence="9">Whole-body</tissue>
    </source>
</reference>
<dbReference type="PANTHER" id="PTHR10978">
    <property type="entry name" value="SUCCINATE DEHYDROGENASE CYTOCHROME B560 SUBUNIT"/>
    <property type="match status" value="1"/>
</dbReference>
<accession>A0A835G930</accession>
<evidence type="ECO:0000256" key="4">
    <source>
        <dbReference type="ARBA" id="ARBA00022723"/>
    </source>
</evidence>
<evidence type="ECO:0000256" key="7">
    <source>
        <dbReference type="ARBA" id="ARBA00023136"/>
    </source>
</evidence>
<evidence type="ECO:0000256" key="8">
    <source>
        <dbReference type="SAM" id="Phobius"/>
    </source>
</evidence>
<dbReference type="InterPro" id="IPR000701">
    <property type="entry name" value="SuccDH_FuR_B_TM-su"/>
</dbReference>
<comment type="subcellular location">
    <subcellularLocation>
        <location evidence="1">Membrane</location>
    </subcellularLocation>
</comment>
<evidence type="ECO:0000313" key="10">
    <source>
        <dbReference type="Proteomes" id="UP000648187"/>
    </source>
</evidence>
<keyword evidence="7 8" id="KW-0472">Membrane</keyword>
<evidence type="ECO:0008006" key="11">
    <source>
        <dbReference type="Google" id="ProtNLM"/>
    </source>
</evidence>
<protein>
    <recommendedName>
        <fullName evidence="11">Succinate dehydrogenase cytochrome b560 subunit, mitochondrial</fullName>
    </recommendedName>
</protein>
<name>A0A835G930_SPOEX</name>
<sequence>MMFFHAIRNGQRCIFSELRRDRTSLFRMTPGLLNFNCTRYKGHEIKYKPYVPPPVMDHDHKNMALKRPMSPHLTVYAPTVPSMTSVTQRATGAILTFYAFSLAFGALFLSNGVETYVSMIQSLNLGRLTTFLVKIILGLPFAYHYFNAMRYIIWNTARMLDIKKVYETARQAAIAAVVLAVLFAMI</sequence>
<dbReference type="Pfam" id="PF01127">
    <property type="entry name" value="Sdh_cyt"/>
    <property type="match status" value="1"/>
</dbReference>
<gene>
    <name evidence="9" type="ORF">HW555_011349</name>
</gene>